<comment type="caution">
    <text evidence="1">The sequence shown here is derived from an EMBL/GenBank/DDBJ whole genome shotgun (WGS) entry which is preliminary data.</text>
</comment>
<reference evidence="1" key="1">
    <citation type="submission" date="2022-07" db="EMBL/GenBank/DDBJ databases">
        <authorList>
            <person name="Macas J."/>
            <person name="Novak P."/>
            <person name="Neumann P."/>
        </authorList>
    </citation>
    <scope>NUCLEOTIDE SEQUENCE</scope>
</reference>
<dbReference type="AlphaFoldDB" id="A0AAV0CGC5"/>
<sequence length="105" mass="12359">MAIVEAIREVNRHNDIFFYQRSHSHHYISTPLEFRNSHIGLLPTTSSTSSPFYEAYCMPIYISGMLPKLSSQWNHNNVMLYYVDESLCFWLKSLCITNIDFLAYK</sequence>
<dbReference type="Proteomes" id="UP001152523">
    <property type="component" value="Unassembled WGS sequence"/>
</dbReference>
<evidence type="ECO:0000313" key="1">
    <source>
        <dbReference type="EMBL" id="CAH9072144.1"/>
    </source>
</evidence>
<accession>A0AAV0CGC5</accession>
<organism evidence="1 2">
    <name type="scientific">Cuscuta epithymum</name>
    <dbReference type="NCBI Taxonomy" id="186058"/>
    <lineage>
        <taxon>Eukaryota</taxon>
        <taxon>Viridiplantae</taxon>
        <taxon>Streptophyta</taxon>
        <taxon>Embryophyta</taxon>
        <taxon>Tracheophyta</taxon>
        <taxon>Spermatophyta</taxon>
        <taxon>Magnoliopsida</taxon>
        <taxon>eudicotyledons</taxon>
        <taxon>Gunneridae</taxon>
        <taxon>Pentapetalae</taxon>
        <taxon>asterids</taxon>
        <taxon>lamiids</taxon>
        <taxon>Solanales</taxon>
        <taxon>Convolvulaceae</taxon>
        <taxon>Cuscuteae</taxon>
        <taxon>Cuscuta</taxon>
        <taxon>Cuscuta subgen. Cuscuta</taxon>
    </lineage>
</organism>
<protein>
    <submittedName>
        <fullName evidence="1">Uncharacterized protein</fullName>
    </submittedName>
</protein>
<name>A0AAV0CGC5_9ASTE</name>
<gene>
    <name evidence="1" type="ORF">CEPIT_LOCUS4214</name>
</gene>
<evidence type="ECO:0000313" key="2">
    <source>
        <dbReference type="Proteomes" id="UP001152523"/>
    </source>
</evidence>
<proteinExistence type="predicted"/>
<dbReference type="EMBL" id="CAMAPF010000021">
    <property type="protein sequence ID" value="CAH9072144.1"/>
    <property type="molecule type" value="Genomic_DNA"/>
</dbReference>
<keyword evidence="2" id="KW-1185">Reference proteome</keyword>